<dbReference type="RefSeq" id="WP_275612228.1">
    <property type="nucleotide sequence ID" value="NZ_CP135052.1"/>
</dbReference>
<evidence type="ECO:0000313" key="1">
    <source>
        <dbReference type="EMBL" id="WNK23928.1"/>
    </source>
</evidence>
<dbReference type="GeneID" id="92276530"/>
<protein>
    <submittedName>
        <fullName evidence="1">DUF932 domain-containing protein</fullName>
    </submittedName>
</protein>
<evidence type="ECO:0000313" key="2">
    <source>
        <dbReference type="Proteomes" id="UP001163184"/>
    </source>
</evidence>
<sequence>MSLLASRFGSANSIRRDRPLTIEELFRTVPSVFSEEKHKSRSERYTYIPTITLLDSLQKEGFYPFFACQTRVRDASRREHTKHMLRLRRHDQITGVQVPEIILLNSHDGSSSYQMLPGLFRAVCSNGLVYGDVLGEVRVPHKGDVVGKVIEGAYEVLGIFDRVEEKRYAMQSLMLTPPAQQAMAKAALTYRFGEEHQPVTESQILSPRRWQDESNDLWTTYQRIQENLIKGGLSGRTTKGKRTHTRAVKGIDGDVKLNRALWVMAENMLQLAS</sequence>
<dbReference type="Proteomes" id="UP001163184">
    <property type="component" value="Chromosome"/>
</dbReference>
<organism evidence="1 2">
    <name type="scientific">Providencia hangzhouensis</name>
    <dbReference type="NCBI Taxonomy" id="3031799"/>
    <lineage>
        <taxon>Bacteria</taxon>
        <taxon>Pseudomonadati</taxon>
        <taxon>Pseudomonadota</taxon>
        <taxon>Gammaproteobacteria</taxon>
        <taxon>Enterobacterales</taxon>
        <taxon>Morganellaceae</taxon>
        <taxon>Providencia</taxon>
    </lineage>
</organism>
<dbReference type="InterPro" id="IPR026325">
    <property type="entry name" value="DUF932"/>
</dbReference>
<dbReference type="EMBL" id="CP135052">
    <property type="protein sequence ID" value="WNK23928.1"/>
    <property type="molecule type" value="Genomic_DNA"/>
</dbReference>
<proteinExistence type="predicted"/>
<accession>A0ABY9Z889</accession>
<gene>
    <name evidence="1" type="ORF">PZ638_18685</name>
</gene>
<reference evidence="1" key="1">
    <citation type="journal article" date="2023" name="Microbiol. Spectr.">
        <title>Whole-genome sequencing provides insights into a novel species: Providencia hangzhouensis associated with urinary tract infections.</title>
        <authorList>
            <person name="Dong X."/>
            <person name="Yu Y."/>
            <person name="Liu J."/>
            <person name="Cao D."/>
            <person name="Xiang Y."/>
            <person name="Bi K."/>
            <person name="Yuan X."/>
            <person name="Li S."/>
            <person name="Wu T."/>
            <person name="Zhang Y."/>
        </authorList>
    </citation>
    <scope>NUCLEOTIDE SEQUENCE</scope>
    <source>
        <strain evidence="1">PR-310</strain>
    </source>
</reference>
<keyword evidence="2" id="KW-1185">Reference proteome</keyword>
<dbReference type="Pfam" id="PF06067">
    <property type="entry name" value="DUF932"/>
    <property type="match status" value="1"/>
</dbReference>
<name>A0ABY9Z889_9GAMM</name>